<dbReference type="PANTHER" id="PTHR43706">
    <property type="entry name" value="NADH DEHYDROGENASE"/>
    <property type="match status" value="1"/>
</dbReference>
<sequence>MLARQLTNVTKIARSTSTSWWKRSSSSLDVRQDTIENPENFQLVIVGTGWAGYQMFTQCRKHLVDIEENIGRPVDLVIVSKRNPLRDSMLSHEGDFHLANVHNVDPEHKVLNVESAISAVSCNRKYDIKYDALVLACGSMPLTFGLPGVEEHAFFLKEIHHAQKIRNRILDNFEAATQPGVTPVEKKRRRFFSTGVTPGCVAASKLSRMRFRIFCA</sequence>
<keyword evidence="5" id="KW-0520">NAD</keyword>
<dbReference type="InterPro" id="IPR045024">
    <property type="entry name" value="NDH-2"/>
</dbReference>
<evidence type="ECO:0000256" key="3">
    <source>
        <dbReference type="ARBA" id="ARBA00022827"/>
    </source>
</evidence>
<evidence type="ECO:0000256" key="2">
    <source>
        <dbReference type="ARBA" id="ARBA00022630"/>
    </source>
</evidence>
<dbReference type="InterPro" id="IPR036188">
    <property type="entry name" value="FAD/NAD-bd_sf"/>
</dbReference>
<dbReference type="InterPro" id="IPR023753">
    <property type="entry name" value="FAD/NAD-binding_dom"/>
</dbReference>
<keyword evidence="2" id="KW-0285">Flavoprotein</keyword>
<reference evidence="7 8" key="1">
    <citation type="submission" date="2018-06" db="EMBL/GenBank/DDBJ databases">
        <title>Comparative genomics of downy mildews reveals potential adaptations to biotrophy.</title>
        <authorList>
            <person name="Fletcher K."/>
            <person name="Klosterman S.J."/>
            <person name="Derevnina L."/>
            <person name="Martin F."/>
            <person name="Koike S."/>
            <person name="Reyes Chin-Wo S."/>
            <person name="Mou B."/>
            <person name="Michelmore R."/>
        </authorList>
    </citation>
    <scope>NUCLEOTIDE SEQUENCE [LARGE SCALE GENOMIC DNA]</scope>
    <source>
        <strain evidence="7 8">R14</strain>
    </source>
</reference>
<proteinExistence type="inferred from homology"/>
<dbReference type="STRING" id="542832.A0A3M6VFE8"/>
<evidence type="ECO:0000256" key="4">
    <source>
        <dbReference type="ARBA" id="ARBA00023002"/>
    </source>
</evidence>
<evidence type="ECO:0000259" key="6">
    <source>
        <dbReference type="Pfam" id="PF07992"/>
    </source>
</evidence>
<comment type="caution">
    <text evidence="7">The sequence shown here is derived from an EMBL/GenBank/DDBJ whole genome shotgun (WGS) entry which is preliminary data.</text>
</comment>
<dbReference type="AlphaFoldDB" id="A0A3M6VFE8"/>
<organism evidence="7 8">
    <name type="scientific">Peronospora effusa</name>
    <dbReference type="NCBI Taxonomy" id="542832"/>
    <lineage>
        <taxon>Eukaryota</taxon>
        <taxon>Sar</taxon>
        <taxon>Stramenopiles</taxon>
        <taxon>Oomycota</taxon>
        <taxon>Peronosporomycetes</taxon>
        <taxon>Peronosporales</taxon>
        <taxon>Peronosporaceae</taxon>
        <taxon>Peronospora</taxon>
    </lineage>
</organism>
<evidence type="ECO:0000256" key="1">
    <source>
        <dbReference type="ARBA" id="ARBA00005272"/>
    </source>
</evidence>
<dbReference type="SUPFAM" id="SSF51905">
    <property type="entry name" value="FAD/NAD(P)-binding domain"/>
    <property type="match status" value="1"/>
</dbReference>
<name>A0A3M6VFE8_9STRA</name>
<dbReference type="VEuPathDB" id="FungiDB:DD237_002032"/>
<evidence type="ECO:0000313" key="7">
    <source>
        <dbReference type="EMBL" id="RMX65042.1"/>
    </source>
</evidence>
<comment type="similarity">
    <text evidence="1">Belongs to the NADH dehydrogenase family.</text>
</comment>
<evidence type="ECO:0000313" key="8">
    <source>
        <dbReference type="Proteomes" id="UP000282087"/>
    </source>
</evidence>
<gene>
    <name evidence="7" type="ORF">DD238_003271</name>
</gene>
<feature type="domain" description="FAD/NAD(P)-binding" evidence="6">
    <location>
        <begin position="41"/>
        <end position="169"/>
    </location>
</feature>
<dbReference type="GO" id="GO:0003954">
    <property type="term" value="F:NADH dehydrogenase activity"/>
    <property type="evidence" value="ECO:0007669"/>
    <property type="project" value="InterPro"/>
</dbReference>
<accession>A0A3M6VFE8</accession>
<protein>
    <recommendedName>
        <fullName evidence="6">FAD/NAD(P)-binding domain-containing protein</fullName>
    </recommendedName>
</protein>
<keyword evidence="4" id="KW-0560">Oxidoreductase</keyword>
<evidence type="ECO:0000256" key="5">
    <source>
        <dbReference type="ARBA" id="ARBA00023027"/>
    </source>
</evidence>
<dbReference type="PANTHER" id="PTHR43706:SF13">
    <property type="entry name" value="NADH DEHYDROGENASE-RELATED"/>
    <property type="match status" value="1"/>
</dbReference>
<dbReference type="GO" id="GO:0005739">
    <property type="term" value="C:mitochondrion"/>
    <property type="evidence" value="ECO:0007669"/>
    <property type="project" value="TreeGrafter"/>
</dbReference>
<keyword evidence="8" id="KW-1185">Reference proteome</keyword>
<dbReference type="EMBL" id="QLLG01000269">
    <property type="protein sequence ID" value="RMX65042.1"/>
    <property type="molecule type" value="Genomic_DNA"/>
</dbReference>
<keyword evidence="3" id="KW-0274">FAD</keyword>
<dbReference type="Pfam" id="PF07992">
    <property type="entry name" value="Pyr_redox_2"/>
    <property type="match status" value="1"/>
</dbReference>
<dbReference type="Gene3D" id="3.50.50.100">
    <property type="match status" value="1"/>
</dbReference>
<dbReference type="Proteomes" id="UP000282087">
    <property type="component" value="Unassembled WGS sequence"/>
</dbReference>